<sequence>MECRYEPRRIRSKRSLQAELNTLKAAQRQKDGVIAALSVPDQSMEVLQRLWMGESIESIYETLGCDKNEGHTTMSQPATNVLSASSSSTPTQALSGPQPAMELTENVTAHREEETPNHEALFQPRTRTPESNAEARFSRSPSITEDNTQTSREQSVYASDLSPTRKCHRTASASDYKKQMDQIEFMRAVKLDIEIRNQELKKERAELWHQMMAAKSALMGHADCNHPTINAYVT</sequence>
<protein>
    <submittedName>
        <fullName evidence="2">Uncharacterized protein</fullName>
    </submittedName>
</protein>
<comment type="caution">
    <text evidence="2">The sequence shown here is derived from an EMBL/GenBank/DDBJ whole genome shotgun (WGS) entry which is preliminary data.</text>
</comment>
<evidence type="ECO:0000313" key="3">
    <source>
        <dbReference type="Proteomes" id="UP001239213"/>
    </source>
</evidence>
<evidence type="ECO:0000313" key="2">
    <source>
        <dbReference type="EMBL" id="KAK1494301.1"/>
    </source>
</evidence>
<reference evidence="2" key="1">
    <citation type="submission" date="2016-11" db="EMBL/GenBank/DDBJ databases">
        <title>The genome sequence of Colletotrichum cuscutae.</title>
        <authorList>
            <person name="Baroncelli R."/>
        </authorList>
    </citation>
    <scope>NUCLEOTIDE SEQUENCE</scope>
    <source>
        <strain evidence="2">IMI 304802</strain>
    </source>
</reference>
<feature type="region of interest" description="Disordered" evidence="1">
    <location>
        <begin position="108"/>
        <end position="173"/>
    </location>
</feature>
<gene>
    <name evidence="2" type="ORF">CCUS01_13716</name>
</gene>
<dbReference type="EMBL" id="MPDP01000021">
    <property type="protein sequence ID" value="KAK1494301.1"/>
    <property type="molecule type" value="Genomic_DNA"/>
</dbReference>
<organism evidence="2 3">
    <name type="scientific">Colletotrichum cuscutae</name>
    <dbReference type="NCBI Taxonomy" id="1209917"/>
    <lineage>
        <taxon>Eukaryota</taxon>
        <taxon>Fungi</taxon>
        <taxon>Dikarya</taxon>
        <taxon>Ascomycota</taxon>
        <taxon>Pezizomycotina</taxon>
        <taxon>Sordariomycetes</taxon>
        <taxon>Hypocreomycetidae</taxon>
        <taxon>Glomerellales</taxon>
        <taxon>Glomerellaceae</taxon>
        <taxon>Colletotrichum</taxon>
        <taxon>Colletotrichum acutatum species complex</taxon>
    </lineage>
</organism>
<name>A0AAI9YB81_9PEZI</name>
<proteinExistence type="predicted"/>
<dbReference type="AlphaFoldDB" id="A0AAI9YB81"/>
<feature type="compositionally biased region" description="Polar residues" evidence="1">
    <location>
        <begin position="139"/>
        <end position="157"/>
    </location>
</feature>
<keyword evidence="3" id="KW-1185">Reference proteome</keyword>
<feature type="compositionally biased region" description="Basic and acidic residues" evidence="1">
    <location>
        <begin position="108"/>
        <end position="117"/>
    </location>
</feature>
<accession>A0AAI9YB81</accession>
<dbReference type="Proteomes" id="UP001239213">
    <property type="component" value="Unassembled WGS sequence"/>
</dbReference>
<evidence type="ECO:0000256" key="1">
    <source>
        <dbReference type="SAM" id="MobiDB-lite"/>
    </source>
</evidence>